<gene>
    <name evidence="2" type="ORF">GCM10025868_37910</name>
</gene>
<feature type="compositionally biased region" description="Low complexity" evidence="1">
    <location>
        <begin position="22"/>
        <end position="58"/>
    </location>
</feature>
<evidence type="ECO:0000256" key="1">
    <source>
        <dbReference type="SAM" id="MobiDB-lite"/>
    </source>
</evidence>
<organism evidence="2 3">
    <name type="scientific">Angustibacter aerolatus</name>
    <dbReference type="NCBI Taxonomy" id="1162965"/>
    <lineage>
        <taxon>Bacteria</taxon>
        <taxon>Bacillati</taxon>
        <taxon>Actinomycetota</taxon>
        <taxon>Actinomycetes</taxon>
        <taxon>Kineosporiales</taxon>
        <taxon>Kineosporiaceae</taxon>
    </lineage>
</organism>
<evidence type="ECO:0000313" key="2">
    <source>
        <dbReference type="EMBL" id="GMA88541.1"/>
    </source>
</evidence>
<feature type="compositionally biased region" description="Polar residues" evidence="1">
    <location>
        <begin position="1"/>
        <end position="11"/>
    </location>
</feature>
<proteinExistence type="predicted"/>
<reference evidence="3" key="1">
    <citation type="journal article" date="2019" name="Int. J. Syst. Evol. Microbiol.">
        <title>The Global Catalogue of Microorganisms (GCM) 10K type strain sequencing project: providing services to taxonomists for standard genome sequencing and annotation.</title>
        <authorList>
            <consortium name="The Broad Institute Genomics Platform"/>
            <consortium name="The Broad Institute Genome Sequencing Center for Infectious Disease"/>
            <person name="Wu L."/>
            <person name="Ma J."/>
        </authorList>
    </citation>
    <scope>NUCLEOTIDE SEQUENCE [LARGE SCALE GENOMIC DNA]</scope>
    <source>
        <strain evidence="3">NBRC 108730</strain>
    </source>
</reference>
<name>A0ABQ6JJW0_9ACTN</name>
<dbReference type="EMBL" id="BSUZ01000001">
    <property type="protein sequence ID" value="GMA88541.1"/>
    <property type="molecule type" value="Genomic_DNA"/>
</dbReference>
<feature type="compositionally biased region" description="Low complexity" evidence="1">
    <location>
        <begin position="65"/>
        <end position="75"/>
    </location>
</feature>
<evidence type="ECO:0000313" key="3">
    <source>
        <dbReference type="Proteomes" id="UP001157017"/>
    </source>
</evidence>
<feature type="region of interest" description="Disordered" evidence="1">
    <location>
        <begin position="1"/>
        <end position="75"/>
    </location>
</feature>
<dbReference type="Proteomes" id="UP001157017">
    <property type="component" value="Unassembled WGS sequence"/>
</dbReference>
<accession>A0ABQ6JJW0</accession>
<protein>
    <submittedName>
        <fullName evidence="2">Uncharacterized protein</fullName>
    </submittedName>
</protein>
<sequence length="99" mass="10025">MAVSTSRSTSPGWVVRRGQPGTRTVPPVTAAAARKGAAFDRSGSTSRSSGRTGPGSTRQVLAVPSSTTTPTDRSSATVMSRCGWLGTGAPSWCTVTPAS</sequence>
<keyword evidence="3" id="KW-1185">Reference proteome</keyword>
<comment type="caution">
    <text evidence="2">The sequence shown here is derived from an EMBL/GenBank/DDBJ whole genome shotgun (WGS) entry which is preliminary data.</text>
</comment>